<dbReference type="GO" id="GO:0046872">
    <property type="term" value="F:metal ion binding"/>
    <property type="evidence" value="ECO:0007669"/>
    <property type="project" value="UniProtKB-KW"/>
</dbReference>
<dbReference type="InterPro" id="IPR009197">
    <property type="entry name" value="MlrC"/>
</dbReference>
<evidence type="ECO:0000259" key="2">
    <source>
        <dbReference type="Pfam" id="PF07171"/>
    </source>
</evidence>
<feature type="domain" description="Microcystin LR degradation protein MlrC N-terminal" evidence="3">
    <location>
        <begin position="2"/>
        <end position="285"/>
    </location>
</feature>
<keyword evidence="1" id="KW-0378">Hydrolase</keyword>
<comment type="caution">
    <text evidence="4">The sequence shown here is derived from an EMBL/GenBank/DDBJ whole genome shotgun (WGS) entry which is preliminary data.</text>
</comment>
<keyword evidence="5" id="KW-1185">Reference proteome</keyword>
<dbReference type="Pfam" id="PF07364">
    <property type="entry name" value="DUF1485"/>
    <property type="match status" value="1"/>
</dbReference>
<reference evidence="5" key="1">
    <citation type="submission" date="2017-05" db="EMBL/GenBank/DDBJ databases">
        <title>Complete and WGS of Bordetella genogroups.</title>
        <authorList>
            <person name="Spilker T."/>
            <person name="Lipuma J."/>
        </authorList>
    </citation>
    <scope>NUCLEOTIDE SEQUENCE [LARGE SCALE GENOMIC DNA]</scope>
    <source>
        <strain evidence="5">AU18089</strain>
    </source>
</reference>
<keyword evidence="1" id="KW-0645">Protease</keyword>
<name>A0A261QZU5_9BORD</name>
<dbReference type="Proteomes" id="UP000216947">
    <property type="component" value="Unassembled WGS sequence"/>
</dbReference>
<accession>A0A261QZU5</accession>
<comment type="function">
    <text evidence="1">Involved in peptidolytic degradation of cyclic heptapeptide hepatotoxin microcystin (MC).</text>
</comment>
<dbReference type="RefSeq" id="WP_094797136.1">
    <property type="nucleotide sequence ID" value="NZ_NEVK01000006.1"/>
</dbReference>
<dbReference type="EMBL" id="NEVK01000006">
    <property type="protein sequence ID" value="OZI18246.1"/>
    <property type="molecule type" value="Genomic_DNA"/>
</dbReference>
<gene>
    <name evidence="4" type="ORF">CAL19_14475</name>
</gene>
<comment type="cofactor">
    <cofactor evidence="1">
        <name>Zn(2+)</name>
        <dbReference type="ChEBI" id="CHEBI:29105"/>
    </cofactor>
    <text evidence="1">Binds 1 zinc ion per subunit.</text>
</comment>
<dbReference type="AlphaFoldDB" id="A0A261QZU5"/>
<evidence type="ECO:0000313" key="5">
    <source>
        <dbReference type="Proteomes" id="UP000216947"/>
    </source>
</evidence>
<dbReference type="GO" id="GO:0008237">
    <property type="term" value="F:metallopeptidase activity"/>
    <property type="evidence" value="ECO:0007669"/>
    <property type="project" value="UniProtKB-KW"/>
</dbReference>
<evidence type="ECO:0000313" key="4">
    <source>
        <dbReference type="EMBL" id="OZI18246.1"/>
    </source>
</evidence>
<dbReference type="GO" id="GO:0006508">
    <property type="term" value="P:proteolysis"/>
    <property type="evidence" value="ECO:0007669"/>
    <property type="project" value="UniProtKB-KW"/>
</dbReference>
<dbReference type="InterPro" id="IPR015995">
    <property type="entry name" value="MlrC_N"/>
</dbReference>
<dbReference type="PIRSF" id="PIRSF012702">
    <property type="entry name" value="UCP012702"/>
    <property type="match status" value="1"/>
</dbReference>
<dbReference type="InterPro" id="IPR010799">
    <property type="entry name" value="MlrC_C"/>
</dbReference>
<evidence type="ECO:0000259" key="3">
    <source>
        <dbReference type="Pfam" id="PF07364"/>
    </source>
</evidence>
<evidence type="ECO:0000256" key="1">
    <source>
        <dbReference type="PIRNR" id="PIRNR012702"/>
    </source>
</evidence>
<keyword evidence="1" id="KW-0479">Metal-binding</keyword>
<organism evidence="4 5">
    <name type="scientific">Bordetella genomosp. 7</name>
    <dbReference type="NCBI Taxonomy" id="1416805"/>
    <lineage>
        <taxon>Bacteria</taxon>
        <taxon>Pseudomonadati</taxon>
        <taxon>Pseudomonadota</taxon>
        <taxon>Betaproteobacteria</taxon>
        <taxon>Burkholderiales</taxon>
        <taxon>Alcaligenaceae</taxon>
        <taxon>Bordetella</taxon>
    </lineage>
</organism>
<protein>
    <recommendedName>
        <fullName evidence="1">Microcystinase C</fullName>
        <shortName evidence="1">MlrC</shortName>
    </recommendedName>
</protein>
<keyword evidence="1" id="KW-0482">Metalloprotease</keyword>
<feature type="domain" description="Microcystin LR degradation protein MlrC C-terminal" evidence="2">
    <location>
        <begin position="297"/>
        <end position="471"/>
    </location>
</feature>
<sequence>MRIFTASLSTETNTFSPIPTGIDSFKARGYHPAGQHPDTMLQFSGPLWAARQRARAHGWTVIEGTVAGAVPAGLTTRYAYETLRDEILQDLRNAGQVDMVVLGLHGAMVADGYDDCEGDLISRVREIVGPAVVIGAELDPHCHMTPLMYETADVLVCFKEYPHTDILERAYDLVDLCAAKVRGEASPTLGVYDCEMISIMHTSREPMRSFVDRLLRMEQEPGILSISIAHGFPWGDVPGMGSKVLVYTDGDAARATQLARELGEEIIGFRDALQTPNPTTAEAIRLVAENGRYPAVLADSADNAGGGAGSDSTFVLADFLAHQVRDAVIGPIWDPVAVSLCMNAGEGAALALRVGGKVSPASGQPVDVHCVVKALKRNAYMTGLSNTPSLIGDVAVVEAEGITMVLNTVRNQAVGRDLFTQFGIDLAQCKYIVVKSSQHFYADFSKVAAQVIYLRTPGSVSSDLHALPYRKITYPKWPLVTPAA</sequence>
<dbReference type="Pfam" id="PF07171">
    <property type="entry name" value="MlrC_C"/>
    <property type="match status" value="1"/>
</dbReference>
<comment type="similarity">
    <text evidence="1">Belongs to the peptidase M81 family.</text>
</comment>
<proteinExistence type="inferred from homology"/>